<feature type="transmembrane region" description="Helical" evidence="1">
    <location>
        <begin position="223"/>
        <end position="242"/>
    </location>
</feature>
<sequence>MLPRQGNWSLILLLGLGALFFALLLGAALGAGLLVFALLLMSLPLLVVGAVWFWNQSAQRLGQAAFWSQFLLFYFLGIFFGVTGVSLNGAWQVLVFAGGLLGCWLAAGRFRERWLAASLFFLLAYHAVALVSLVFAPSVALKATAYQLVSNLKLFALFGFVFLFSKWVSVEAAVRRTTPVFILLCLLALALQWAGQGLYSTLFPNFMIPVESTFYLPSPGIGIFHHASILAGVSAVLGCYYFACFMERRQRRDLLVFFGLVALLLASNQRQEMFSFFIAITALYFFLSGSTLFVRSSILLVTWALLLCVFVGLFWESILRELPQWGIGTWQRSVIPRYQLYDGAWSFAREYFPLGRGLGAYGGVGAMKYDLSAYFQLGLTSEWWWRNYNHYLLDAYWPNAIGEGGYFGVLFMGLHYACLLLYFVTKGIAALSREVRRAWLAAAAALLWVLGTTPTSPGFQEIVILYFPAVFWVIAERLNQGKGAA</sequence>
<reference evidence="2 5" key="1">
    <citation type="submission" date="2016-08" db="EMBL/GenBank/DDBJ databases">
        <title>Candidatus Dactylopiibacterium carminicum genome sequence.</title>
        <authorList>
            <person name="Ramirez-Puebla S.T."/>
            <person name="Ormeno-Orrillo E."/>
            <person name="Vera-Ponce De Leon A."/>
            <person name="Luis L."/>
            <person name="Sanchez-Flores A."/>
            <person name="Monica R."/>
            <person name="Martinez-Romero E."/>
        </authorList>
    </citation>
    <scope>NUCLEOTIDE SEQUENCE [LARGE SCALE GENOMIC DNA]</scope>
    <source>
        <strain evidence="2">END1</strain>
    </source>
</reference>
<evidence type="ECO:0000313" key="2">
    <source>
        <dbReference type="EMBL" id="KAF7598264.1"/>
    </source>
</evidence>
<evidence type="ECO:0000313" key="4">
    <source>
        <dbReference type="Proteomes" id="UP000216107"/>
    </source>
</evidence>
<feature type="transmembrane region" description="Helical" evidence="1">
    <location>
        <begin position="254"/>
        <end position="270"/>
    </location>
</feature>
<dbReference type="RefSeq" id="WP_095525524.1">
    <property type="nucleotide sequence ID" value="NZ_MDUX01000056.1"/>
</dbReference>
<proteinExistence type="predicted"/>
<dbReference type="Proteomes" id="UP000216107">
    <property type="component" value="Unassembled WGS sequence"/>
</dbReference>
<feature type="transmembrane region" description="Helical" evidence="1">
    <location>
        <begin position="276"/>
        <end position="293"/>
    </location>
</feature>
<feature type="transmembrane region" description="Helical" evidence="1">
    <location>
        <begin position="36"/>
        <end position="54"/>
    </location>
</feature>
<feature type="transmembrane region" description="Helical" evidence="1">
    <location>
        <begin position="298"/>
        <end position="315"/>
    </location>
</feature>
<comment type="caution">
    <text evidence="3">The sequence shown here is derived from an EMBL/GenBank/DDBJ whole genome shotgun (WGS) entry which is preliminary data.</text>
</comment>
<evidence type="ECO:0008006" key="6">
    <source>
        <dbReference type="Google" id="ProtNLM"/>
    </source>
</evidence>
<reference evidence="3 4" key="2">
    <citation type="submission" date="2017-07" db="EMBL/GenBank/DDBJ databases">
        <title>Candidatus Dactylopiibacterium carminicum, a nitrogen-fixing symbiont of the cochineal insect Dactylopius coccus and Dactylopius opuntiae (Hemiptera: Coccoidea: Dactylopiidae).</title>
        <authorList>
            <person name="Vera A."/>
        </authorList>
    </citation>
    <scope>NUCLEOTIDE SEQUENCE [LARGE SCALE GENOMIC DNA]</scope>
    <source>
        <strain evidence="3 4">NFDCM</strain>
    </source>
</reference>
<evidence type="ECO:0000313" key="3">
    <source>
        <dbReference type="EMBL" id="PAS91937.1"/>
    </source>
</evidence>
<feature type="transmembrane region" description="Helical" evidence="1">
    <location>
        <begin position="180"/>
        <end position="203"/>
    </location>
</feature>
<protein>
    <recommendedName>
        <fullName evidence="6">O-antigen polymerase</fullName>
    </recommendedName>
</protein>
<feature type="transmembrane region" description="Helical" evidence="1">
    <location>
        <begin position="148"/>
        <end position="168"/>
    </location>
</feature>
<keyword evidence="1" id="KW-1133">Transmembrane helix</keyword>
<dbReference type="EMBL" id="MDUX01000056">
    <property type="protein sequence ID" value="KAF7598264.1"/>
    <property type="molecule type" value="Genomic_DNA"/>
</dbReference>
<feature type="transmembrane region" description="Helical" evidence="1">
    <location>
        <begin position="406"/>
        <end position="425"/>
    </location>
</feature>
<keyword evidence="5" id="KW-1185">Reference proteome</keyword>
<dbReference type="OrthoDB" id="4981425at2"/>
<keyword evidence="1" id="KW-0472">Membrane</keyword>
<gene>
    <name evidence="2" type="ORF">BGI27_14270</name>
    <name evidence="3" type="ORF">CGU29_13760</name>
</gene>
<evidence type="ECO:0000313" key="5">
    <source>
        <dbReference type="Proteomes" id="UP000623509"/>
    </source>
</evidence>
<feature type="transmembrane region" description="Helical" evidence="1">
    <location>
        <begin position="459"/>
        <end position="475"/>
    </location>
</feature>
<dbReference type="EMBL" id="NMRN01000053">
    <property type="protein sequence ID" value="PAS91937.1"/>
    <property type="molecule type" value="Genomic_DNA"/>
</dbReference>
<organism evidence="3 4">
    <name type="scientific">Candidatus Dactylopiibacterium carminicum</name>
    <dbReference type="NCBI Taxonomy" id="857335"/>
    <lineage>
        <taxon>Bacteria</taxon>
        <taxon>Pseudomonadati</taxon>
        <taxon>Pseudomonadota</taxon>
        <taxon>Betaproteobacteria</taxon>
        <taxon>Rhodocyclales</taxon>
        <taxon>Rhodocyclaceae</taxon>
        <taxon>Candidatus Dactylopiibacterium</taxon>
    </lineage>
</organism>
<feature type="transmembrane region" description="Helical" evidence="1">
    <location>
        <begin position="89"/>
        <end position="107"/>
    </location>
</feature>
<feature type="transmembrane region" description="Helical" evidence="1">
    <location>
        <begin position="66"/>
        <end position="83"/>
    </location>
</feature>
<dbReference type="AlphaFoldDB" id="A0A272EPB8"/>
<evidence type="ECO:0000256" key="1">
    <source>
        <dbReference type="SAM" id="Phobius"/>
    </source>
</evidence>
<dbReference type="Proteomes" id="UP000623509">
    <property type="component" value="Unassembled WGS sequence"/>
</dbReference>
<feature type="transmembrane region" description="Helical" evidence="1">
    <location>
        <begin position="114"/>
        <end position="136"/>
    </location>
</feature>
<keyword evidence="1" id="KW-0812">Transmembrane</keyword>
<name>A0A272EPB8_9RHOO</name>
<feature type="transmembrane region" description="Helical" evidence="1">
    <location>
        <begin position="437"/>
        <end position="453"/>
    </location>
</feature>
<accession>A0A272EPB8</accession>